<dbReference type="EMBL" id="JANBPW010001147">
    <property type="protein sequence ID" value="KAJ1945897.1"/>
    <property type="molecule type" value="Genomic_DNA"/>
</dbReference>
<organism evidence="1 2">
    <name type="scientific">Linderina macrospora</name>
    <dbReference type="NCBI Taxonomy" id="4868"/>
    <lineage>
        <taxon>Eukaryota</taxon>
        <taxon>Fungi</taxon>
        <taxon>Fungi incertae sedis</taxon>
        <taxon>Zoopagomycota</taxon>
        <taxon>Kickxellomycotina</taxon>
        <taxon>Kickxellomycetes</taxon>
        <taxon>Kickxellales</taxon>
        <taxon>Kickxellaceae</taxon>
        <taxon>Linderina</taxon>
    </lineage>
</organism>
<name>A0ACC1JBR3_9FUNG</name>
<gene>
    <name evidence="1" type="ORF">FBU59_002179</name>
</gene>
<sequence>MVSGLANKFNSNSGSFDTAAKVASILGPPELLGSSLDHLQAPSAAALMPGIAMDPALAATSGPPPFYVGYKGDDKILWFKIQPDSSGNEQVVQNGWKPLH</sequence>
<accession>A0ACC1JBR3</accession>
<protein>
    <submittedName>
        <fullName evidence="1">Uncharacterized protein</fullName>
    </submittedName>
</protein>
<keyword evidence="2" id="KW-1185">Reference proteome</keyword>
<evidence type="ECO:0000313" key="2">
    <source>
        <dbReference type="Proteomes" id="UP001150603"/>
    </source>
</evidence>
<proteinExistence type="predicted"/>
<dbReference type="Proteomes" id="UP001150603">
    <property type="component" value="Unassembled WGS sequence"/>
</dbReference>
<evidence type="ECO:0000313" key="1">
    <source>
        <dbReference type="EMBL" id="KAJ1945897.1"/>
    </source>
</evidence>
<reference evidence="1" key="1">
    <citation type="submission" date="2022-07" db="EMBL/GenBank/DDBJ databases">
        <title>Phylogenomic reconstructions and comparative analyses of Kickxellomycotina fungi.</title>
        <authorList>
            <person name="Reynolds N.K."/>
            <person name="Stajich J.E."/>
            <person name="Barry K."/>
            <person name="Grigoriev I.V."/>
            <person name="Crous P."/>
            <person name="Smith M.E."/>
        </authorList>
    </citation>
    <scope>NUCLEOTIDE SEQUENCE</scope>
    <source>
        <strain evidence="1">NRRL 5244</strain>
    </source>
</reference>
<comment type="caution">
    <text evidence="1">The sequence shown here is derived from an EMBL/GenBank/DDBJ whole genome shotgun (WGS) entry which is preliminary data.</text>
</comment>